<evidence type="ECO:0000256" key="5">
    <source>
        <dbReference type="ARBA" id="ARBA00023049"/>
    </source>
</evidence>
<name>A0A7W9EFE1_9SPHN</name>
<dbReference type="PANTHER" id="PTHR34858:SF1">
    <property type="entry name" value="CYSO-CYSTEINE PEPTIDASE"/>
    <property type="match status" value="1"/>
</dbReference>
<protein>
    <submittedName>
        <fullName evidence="7">Proteasome lid subunit RPN8/RPN11</fullName>
    </submittedName>
</protein>
<keyword evidence="7" id="KW-0647">Proteasome</keyword>
<keyword evidence="8" id="KW-1185">Reference proteome</keyword>
<dbReference type="GO" id="GO:0000502">
    <property type="term" value="C:proteasome complex"/>
    <property type="evidence" value="ECO:0007669"/>
    <property type="project" value="UniProtKB-KW"/>
</dbReference>
<evidence type="ECO:0000256" key="3">
    <source>
        <dbReference type="ARBA" id="ARBA00022801"/>
    </source>
</evidence>
<evidence type="ECO:0000313" key="8">
    <source>
        <dbReference type="Proteomes" id="UP000549617"/>
    </source>
</evidence>
<accession>A0A7W9EFE1</accession>
<dbReference type="InterPro" id="IPR051929">
    <property type="entry name" value="VirAsm_ModProt"/>
</dbReference>
<dbReference type="GO" id="GO:0008270">
    <property type="term" value="F:zinc ion binding"/>
    <property type="evidence" value="ECO:0007669"/>
    <property type="project" value="TreeGrafter"/>
</dbReference>
<keyword evidence="1" id="KW-0645">Protease</keyword>
<comment type="caution">
    <text evidence="7">The sequence shown here is derived from an EMBL/GenBank/DDBJ whole genome shotgun (WGS) entry which is preliminary data.</text>
</comment>
<dbReference type="PROSITE" id="PS50249">
    <property type="entry name" value="MPN"/>
    <property type="match status" value="1"/>
</dbReference>
<evidence type="ECO:0000259" key="6">
    <source>
        <dbReference type="PROSITE" id="PS50249"/>
    </source>
</evidence>
<evidence type="ECO:0000256" key="4">
    <source>
        <dbReference type="ARBA" id="ARBA00022833"/>
    </source>
</evidence>
<dbReference type="SUPFAM" id="SSF102712">
    <property type="entry name" value="JAB1/MPN domain"/>
    <property type="match status" value="1"/>
</dbReference>
<dbReference type="Pfam" id="PF14464">
    <property type="entry name" value="Prok-JAB"/>
    <property type="match status" value="1"/>
</dbReference>
<evidence type="ECO:0000256" key="2">
    <source>
        <dbReference type="ARBA" id="ARBA00022723"/>
    </source>
</evidence>
<dbReference type="EMBL" id="JACIJC010000005">
    <property type="protein sequence ID" value="MBB5687152.1"/>
    <property type="molecule type" value="Genomic_DNA"/>
</dbReference>
<keyword evidence="5" id="KW-0482">Metalloprotease</keyword>
<feature type="domain" description="MPN" evidence="6">
    <location>
        <begin position="1"/>
        <end position="123"/>
    </location>
</feature>
<sequence>MDRILDHAAGSPTREVCGLLLGDEGRILDVVAAANVAAEPETRFEIDPAILFAAIRAERLGGPRVIGHYHSHPNGIAAPSQRDAADAGDRARLWLVIAKKQTTLWHSGVVTGLHGCFAPLELSIESGCAVA</sequence>
<dbReference type="GO" id="GO:0006508">
    <property type="term" value="P:proteolysis"/>
    <property type="evidence" value="ECO:0007669"/>
    <property type="project" value="UniProtKB-KW"/>
</dbReference>
<proteinExistence type="predicted"/>
<dbReference type="RefSeq" id="WP_246350841.1">
    <property type="nucleotide sequence ID" value="NZ_JACIJC010000005.1"/>
</dbReference>
<reference evidence="7 8" key="1">
    <citation type="submission" date="2020-08" db="EMBL/GenBank/DDBJ databases">
        <title>Genomic Encyclopedia of Type Strains, Phase IV (KMG-IV): sequencing the most valuable type-strain genomes for metagenomic binning, comparative biology and taxonomic classification.</title>
        <authorList>
            <person name="Goeker M."/>
        </authorList>
    </citation>
    <scope>NUCLEOTIDE SEQUENCE [LARGE SCALE GENOMIC DNA]</scope>
    <source>
        <strain evidence="7 8">DSM 25079</strain>
    </source>
</reference>
<dbReference type="Proteomes" id="UP000549617">
    <property type="component" value="Unassembled WGS sequence"/>
</dbReference>
<keyword evidence="2" id="KW-0479">Metal-binding</keyword>
<dbReference type="InterPro" id="IPR028090">
    <property type="entry name" value="JAB_dom_prok"/>
</dbReference>
<dbReference type="InterPro" id="IPR037518">
    <property type="entry name" value="MPN"/>
</dbReference>
<organism evidence="7 8">
    <name type="scientific">Sphingobium boeckii</name>
    <dbReference type="NCBI Taxonomy" id="1082345"/>
    <lineage>
        <taxon>Bacteria</taxon>
        <taxon>Pseudomonadati</taxon>
        <taxon>Pseudomonadota</taxon>
        <taxon>Alphaproteobacteria</taxon>
        <taxon>Sphingomonadales</taxon>
        <taxon>Sphingomonadaceae</taxon>
        <taxon>Sphingobium</taxon>
    </lineage>
</organism>
<dbReference type="Gene3D" id="3.40.140.10">
    <property type="entry name" value="Cytidine Deaminase, domain 2"/>
    <property type="match status" value="1"/>
</dbReference>
<gene>
    <name evidence="7" type="ORF">FHS49_003180</name>
</gene>
<evidence type="ECO:0000256" key="1">
    <source>
        <dbReference type="ARBA" id="ARBA00022670"/>
    </source>
</evidence>
<dbReference type="PANTHER" id="PTHR34858">
    <property type="entry name" value="CYSO-CYSTEINE PEPTIDASE"/>
    <property type="match status" value="1"/>
</dbReference>
<dbReference type="GO" id="GO:0008235">
    <property type="term" value="F:metalloexopeptidase activity"/>
    <property type="evidence" value="ECO:0007669"/>
    <property type="project" value="TreeGrafter"/>
</dbReference>
<dbReference type="AlphaFoldDB" id="A0A7W9EFE1"/>
<keyword evidence="4" id="KW-0862">Zinc</keyword>
<dbReference type="CDD" id="cd08070">
    <property type="entry name" value="MPN_like"/>
    <property type="match status" value="1"/>
</dbReference>
<keyword evidence="3" id="KW-0378">Hydrolase</keyword>
<evidence type="ECO:0000313" key="7">
    <source>
        <dbReference type="EMBL" id="MBB5687152.1"/>
    </source>
</evidence>